<dbReference type="CDD" id="cd00866">
    <property type="entry name" value="PEBP_euk"/>
    <property type="match status" value="1"/>
</dbReference>
<proteinExistence type="predicted"/>
<feature type="chain" id="PRO_5040985496" description="PEBP-like protein" evidence="1">
    <location>
        <begin position="17"/>
        <end position="205"/>
    </location>
</feature>
<evidence type="ECO:0000313" key="3">
    <source>
        <dbReference type="Proteomes" id="UP001140453"/>
    </source>
</evidence>
<keyword evidence="1" id="KW-0732">Signal</keyword>
<name>A0A9W8YVZ0_9PEZI</name>
<accession>A0A9W8YVZ0</accession>
<comment type="caution">
    <text evidence="2">The sequence shown here is derived from an EMBL/GenBank/DDBJ whole genome shotgun (WGS) entry which is preliminary data.</text>
</comment>
<dbReference type="AlphaFoldDB" id="A0A9W8YVZ0"/>
<dbReference type="Pfam" id="PF01161">
    <property type="entry name" value="PBP"/>
    <property type="match status" value="1"/>
</dbReference>
<dbReference type="OrthoDB" id="2506647at2759"/>
<keyword evidence="3" id="KW-1185">Reference proteome</keyword>
<reference evidence="2" key="1">
    <citation type="submission" date="2022-10" db="EMBL/GenBank/DDBJ databases">
        <title>Tapping the CABI collections for fungal endophytes: first genome assemblies for Collariella, Neodidymelliopsis, Ascochyta clinopodiicola, Didymella pomorum, Didymosphaeria variabile, Neocosmospora piperis and Neocucurbitaria cava.</title>
        <authorList>
            <person name="Hill R."/>
        </authorList>
    </citation>
    <scope>NUCLEOTIDE SEQUENCE</scope>
    <source>
        <strain evidence="2">IMI 355082</strain>
    </source>
</reference>
<evidence type="ECO:0000256" key="1">
    <source>
        <dbReference type="SAM" id="SignalP"/>
    </source>
</evidence>
<evidence type="ECO:0008006" key="4">
    <source>
        <dbReference type="Google" id="ProtNLM"/>
    </source>
</evidence>
<evidence type="ECO:0000313" key="2">
    <source>
        <dbReference type="EMBL" id="KAJ4392949.1"/>
    </source>
</evidence>
<sequence length="205" mass="21970">MRTGSCVLALVGAVAAASTPAGWSPSVNKTLGESFEGIVVTPGLRLSADNVTSQPDVYSIHNCSMDDDAQKYMLIMLDLNIPDSDVTIADEYDTLVPGLVANTTTRLHWWGGNYTLDTTTGAYVNSSDGLAPYTAPRPRDELYHNYVLYLFDQPASYVPSEAALNGTYYDGVSDARFNFSITPIIEAVGLPIAANYIIANNGSSV</sequence>
<protein>
    <recommendedName>
        <fullName evidence="4">PEBP-like protein</fullName>
    </recommendedName>
</protein>
<dbReference type="InterPro" id="IPR008914">
    <property type="entry name" value="PEBP"/>
</dbReference>
<dbReference type="EMBL" id="JAPEVB010000002">
    <property type="protein sequence ID" value="KAJ4392949.1"/>
    <property type="molecule type" value="Genomic_DNA"/>
</dbReference>
<feature type="signal peptide" evidence="1">
    <location>
        <begin position="1"/>
        <end position="16"/>
    </location>
</feature>
<gene>
    <name evidence="2" type="ORF">N0V93_002153</name>
</gene>
<dbReference type="InterPro" id="IPR035810">
    <property type="entry name" value="PEBP_euk"/>
</dbReference>
<dbReference type="InterPro" id="IPR036610">
    <property type="entry name" value="PEBP-like_sf"/>
</dbReference>
<dbReference type="SUPFAM" id="SSF49777">
    <property type="entry name" value="PEBP-like"/>
    <property type="match status" value="1"/>
</dbReference>
<dbReference type="Proteomes" id="UP001140453">
    <property type="component" value="Unassembled WGS sequence"/>
</dbReference>
<organism evidence="2 3">
    <name type="scientific">Gnomoniopsis smithogilvyi</name>
    <dbReference type="NCBI Taxonomy" id="1191159"/>
    <lineage>
        <taxon>Eukaryota</taxon>
        <taxon>Fungi</taxon>
        <taxon>Dikarya</taxon>
        <taxon>Ascomycota</taxon>
        <taxon>Pezizomycotina</taxon>
        <taxon>Sordariomycetes</taxon>
        <taxon>Sordariomycetidae</taxon>
        <taxon>Diaporthales</taxon>
        <taxon>Gnomoniaceae</taxon>
        <taxon>Gnomoniopsis</taxon>
    </lineage>
</organism>
<dbReference type="Gene3D" id="3.90.280.10">
    <property type="entry name" value="PEBP-like"/>
    <property type="match status" value="1"/>
</dbReference>